<gene>
    <name evidence="2" type="ORF">HMPREF0202_02825</name>
</gene>
<organism evidence="2 3">
    <name type="scientific">Cetobacterium somerae ATCC BAA-474</name>
    <dbReference type="NCBI Taxonomy" id="1319815"/>
    <lineage>
        <taxon>Bacteria</taxon>
        <taxon>Fusobacteriati</taxon>
        <taxon>Fusobacteriota</taxon>
        <taxon>Fusobacteriia</taxon>
        <taxon>Fusobacteriales</taxon>
        <taxon>Fusobacteriaceae</taxon>
        <taxon>Cetobacterium</taxon>
    </lineage>
</organism>
<dbReference type="STRING" id="1319815.HMPREF0202_02825"/>
<dbReference type="Proteomes" id="UP000017081">
    <property type="component" value="Unassembled WGS sequence"/>
</dbReference>
<dbReference type="RefSeq" id="WP_023052351.1">
    <property type="nucleotide sequence ID" value="NZ_KI518148.1"/>
</dbReference>
<dbReference type="PATRIC" id="fig|1319815.3.peg.2691"/>
<proteinExistence type="predicted"/>
<evidence type="ECO:0000313" key="3">
    <source>
        <dbReference type="Proteomes" id="UP000017081"/>
    </source>
</evidence>
<dbReference type="PANTHER" id="PTHR34825">
    <property type="entry name" value="CONSERVED PROTEIN, WITH A WEAK D-GALACTARATE DEHYDRATASE/ALTRONATE HYDROLASE DOMAIN"/>
    <property type="match status" value="1"/>
</dbReference>
<evidence type="ECO:0000259" key="1">
    <source>
        <dbReference type="Pfam" id="PF09820"/>
    </source>
</evidence>
<accession>U7UZP1</accession>
<dbReference type="PANTHER" id="PTHR34825:SF1">
    <property type="entry name" value="AAA-ATPASE-LIKE DOMAIN-CONTAINING PROTEIN"/>
    <property type="match status" value="1"/>
</dbReference>
<reference evidence="2 3" key="1">
    <citation type="submission" date="2013-08" db="EMBL/GenBank/DDBJ databases">
        <authorList>
            <person name="Weinstock G."/>
            <person name="Sodergren E."/>
            <person name="Wylie T."/>
            <person name="Fulton L."/>
            <person name="Fulton R."/>
            <person name="Fronick C."/>
            <person name="O'Laughlin M."/>
            <person name="Godfrey J."/>
            <person name="Miner T."/>
            <person name="Herter B."/>
            <person name="Appelbaum E."/>
            <person name="Cordes M."/>
            <person name="Lek S."/>
            <person name="Wollam A."/>
            <person name="Pepin K.H."/>
            <person name="Palsikar V.B."/>
            <person name="Mitreva M."/>
            <person name="Wilson R.K."/>
        </authorList>
    </citation>
    <scope>NUCLEOTIDE SEQUENCE [LARGE SCALE GENOMIC DNA]</scope>
    <source>
        <strain evidence="2 3">ATCC BAA-474</strain>
    </source>
</reference>
<dbReference type="HOGENOM" id="CLU_021114_1_2_0"/>
<feature type="domain" description="AAA-ATPase-like" evidence="1">
    <location>
        <begin position="2"/>
        <end position="125"/>
    </location>
</feature>
<dbReference type="EMBL" id="AXZF01000176">
    <property type="protein sequence ID" value="ERT64780.1"/>
    <property type="molecule type" value="Genomic_DNA"/>
</dbReference>
<sequence>MGEYPVIYISLKEIKVNNWDLCLNKLHLLLQNEYDKYNLTLEKKRENQENAILDLSKFLYEKYKKKVIILIDEYDTPLVTAHSQGYYDEAIFFFRNFLSAALKGNPYLEFSVLTGILRVAKESIFSGLNNLAVSTILDKDFNHFGLTEDEVEELLKYYELEYELEEVKKWYNGYKFGNKLVYNPWSLINFANKNELNPYWVNTSDNTLIKQLLTKNDEKVFEELELVFKGETIWETISENIIFDDLDNINTIWSLMLFSGYLTYEDIRISTITGLKSYSLKIPNQEIKSFFRQSFIETYTKGDVHFYGLMMEDLFLGNLTSFVNRFKKMYASAVSYHDTGDNEKYYHHFMLGLLLTLGDKYIITSNRESGYGRYDIALEPKDKRNYGLIFEFKIGDKNSIKDKAKEALAQINEKKYDTSMKNNGVSKVIKIGMAFSGKDVAIESEVE</sequence>
<evidence type="ECO:0000313" key="2">
    <source>
        <dbReference type="EMBL" id="ERT64780.1"/>
    </source>
</evidence>
<comment type="caution">
    <text evidence="2">The sequence shown here is derived from an EMBL/GenBank/DDBJ whole genome shotgun (WGS) entry which is preliminary data.</text>
</comment>
<dbReference type="Pfam" id="PF08011">
    <property type="entry name" value="PDDEXK_9"/>
    <property type="match status" value="1"/>
</dbReference>
<name>U7UZP1_9FUSO</name>
<dbReference type="eggNOG" id="COG4637">
    <property type="taxonomic scope" value="Bacteria"/>
</dbReference>
<dbReference type="InterPro" id="IPR018631">
    <property type="entry name" value="AAA-ATPase-like_dom"/>
</dbReference>
<keyword evidence="3" id="KW-1185">Reference proteome</keyword>
<dbReference type="AlphaFoldDB" id="U7UZP1"/>
<protein>
    <recommendedName>
        <fullName evidence="1">AAA-ATPase-like domain-containing protein</fullName>
    </recommendedName>
</protein>
<dbReference type="InterPro" id="IPR012547">
    <property type="entry name" value="PDDEXK_9"/>
</dbReference>
<dbReference type="Pfam" id="PF09820">
    <property type="entry name" value="AAA-ATPase_like"/>
    <property type="match status" value="1"/>
</dbReference>